<evidence type="ECO:0000256" key="4">
    <source>
        <dbReference type="ARBA" id="ARBA00022679"/>
    </source>
</evidence>
<dbReference type="InterPro" id="IPR036097">
    <property type="entry name" value="HisK_dim/P_sf"/>
</dbReference>
<dbReference type="GO" id="GO:0005886">
    <property type="term" value="C:plasma membrane"/>
    <property type="evidence" value="ECO:0007669"/>
    <property type="project" value="TreeGrafter"/>
</dbReference>
<dbReference type="Gene3D" id="3.40.50.2300">
    <property type="match status" value="1"/>
</dbReference>
<dbReference type="SMART" id="SM00388">
    <property type="entry name" value="HisKA"/>
    <property type="match status" value="1"/>
</dbReference>
<dbReference type="PANTHER" id="PTHR43047:SF72">
    <property type="entry name" value="OSMOSENSING HISTIDINE PROTEIN KINASE SLN1"/>
    <property type="match status" value="1"/>
</dbReference>
<dbReference type="SMART" id="SM00387">
    <property type="entry name" value="HATPase_c"/>
    <property type="match status" value="1"/>
</dbReference>
<feature type="compositionally biased region" description="Low complexity" evidence="7">
    <location>
        <begin position="1"/>
        <end position="20"/>
    </location>
</feature>
<dbReference type="Pfam" id="PF00072">
    <property type="entry name" value="Response_reg"/>
    <property type="match status" value="1"/>
</dbReference>
<dbReference type="SMART" id="SM00448">
    <property type="entry name" value="REC"/>
    <property type="match status" value="1"/>
</dbReference>
<evidence type="ECO:0000259" key="8">
    <source>
        <dbReference type="PROSITE" id="PS50109"/>
    </source>
</evidence>
<dbReference type="InterPro" id="IPR003018">
    <property type="entry name" value="GAF"/>
</dbReference>
<comment type="catalytic activity">
    <reaction evidence="1">
        <text>ATP + protein L-histidine = ADP + protein N-phospho-L-histidine.</text>
        <dbReference type="EC" id="2.7.13.3"/>
    </reaction>
</comment>
<evidence type="ECO:0000256" key="2">
    <source>
        <dbReference type="ARBA" id="ARBA00012438"/>
    </source>
</evidence>
<feature type="region of interest" description="Disordered" evidence="7">
    <location>
        <begin position="1"/>
        <end position="21"/>
    </location>
</feature>
<reference evidence="10 11" key="1">
    <citation type="submission" date="2017-06" db="EMBL/GenBank/DDBJ databases">
        <title>Global population genomics of the pathogenic fungus Cryptococcus neoformans var. grubii.</title>
        <authorList>
            <person name="Cuomo C."/>
            <person name="Litvintseva A."/>
            <person name="Chen Y."/>
            <person name="Young S."/>
            <person name="Zeng Q."/>
            <person name="Chapman S."/>
            <person name="Gujja S."/>
            <person name="Saif S."/>
            <person name="Birren B."/>
        </authorList>
    </citation>
    <scope>NUCLEOTIDE SEQUENCE [LARGE SCALE GENOMIC DNA]</scope>
    <source>
        <strain evidence="10 11">Tu259-1</strain>
    </source>
</reference>
<evidence type="ECO:0000313" key="11">
    <source>
        <dbReference type="Proteomes" id="UP000199727"/>
    </source>
</evidence>
<feature type="compositionally biased region" description="Low complexity" evidence="7">
    <location>
        <begin position="76"/>
        <end position="90"/>
    </location>
</feature>
<proteinExistence type="predicted"/>
<comment type="caution">
    <text evidence="10">The sequence shown here is derived from an EMBL/GenBank/DDBJ whole genome shotgun (WGS) entry which is preliminary data.</text>
</comment>
<feature type="compositionally biased region" description="Polar residues" evidence="7">
    <location>
        <begin position="1378"/>
        <end position="1390"/>
    </location>
</feature>
<evidence type="ECO:0000256" key="7">
    <source>
        <dbReference type="SAM" id="MobiDB-lite"/>
    </source>
</evidence>
<dbReference type="GO" id="GO:0000155">
    <property type="term" value="F:phosphorelay sensor kinase activity"/>
    <property type="evidence" value="ECO:0007669"/>
    <property type="project" value="InterPro"/>
</dbReference>
<evidence type="ECO:0000313" key="10">
    <source>
        <dbReference type="EMBL" id="OXG29934.1"/>
    </source>
</evidence>
<dbReference type="EMBL" id="AMKT01000007">
    <property type="protein sequence ID" value="OXG29934.1"/>
    <property type="molecule type" value="Genomic_DNA"/>
</dbReference>
<name>A0A854QRK2_CRYNE</name>
<feature type="modified residue" description="4-aspartylphosphate" evidence="6">
    <location>
        <position position="1526"/>
    </location>
</feature>
<evidence type="ECO:0000256" key="1">
    <source>
        <dbReference type="ARBA" id="ARBA00000085"/>
    </source>
</evidence>
<dbReference type="Proteomes" id="UP000199727">
    <property type="component" value="Unassembled WGS sequence"/>
</dbReference>
<dbReference type="PROSITE" id="PS50109">
    <property type="entry name" value="HIS_KIN"/>
    <property type="match status" value="1"/>
</dbReference>
<dbReference type="InterPro" id="IPR001789">
    <property type="entry name" value="Sig_transdc_resp-reg_receiver"/>
</dbReference>
<dbReference type="PRINTS" id="PR00344">
    <property type="entry name" value="BCTRLSENSOR"/>
</dbReference>
<dbReference type="InterPro" id="IPR005467">
    <property type="entry name" value="His_kinase_dom"/>
</dbReference>
<dbReference type="InterPro" id="IPR003661">
    <property type="entry name" value="HisK_dim/P_dom"/>
</dbReference>
<evidence type="ECO:0000256" key="6">
    <source>
        <dbReference type="PROSITE-ProRule" id="PRU00169"/>
    </source>
</evidence>
<dbReference type="OrthoDB" id="21225at2759"/>
<dbReference type="InterPro" id="IPR036890">
    <property type="entry name" value="HATPase_C_sf"/>
</dbReference>
<dbReference type="InterPro" id="IPR029016">
    <property type="entry name" value="GAF-like_dom_sf"/>
</dbReference>
<feature type="compositionally biased region" description="Polar residues" evidence="7">
    <location>
        <begin position="393"/>
        <end position="416"/>
    </location>
</feature>
<dbReference type="Gene3D" id="3.30.450.40">
    <property type="match status" value="1"/>
</dbReference>
<feature type="compositionally biased region" description="Low complexity" evidence="7">
    <location>
        <begin position="1349"/>
        <end position="1363"/>
    </location>
</feature>
<protein>
    <recommendedName>
        <fullName evidence="2">histidine kinase</fullName>
        <ecNumber evidence="2">2.7.13.3</ecNumber>
    </recommendedName>
</protein>
<dbReference type="FunFam" id="1.10.287.130:FF:000023">
    <property type="entry name" value="Sensor histidine kinase/response regulator, putative"/>
    <property type="match status" value="1"/>
</dbReference>
<dbReference type="SUPFAM" id="SSF55874">
    <property type="entry name" value="ATPase domain of HSP90 chaperone/DNA topoisomerase II/histidine kinase"/>
    <property type="match status" value="1"/>
</dbReference>
<evidence type="ECO:0000259" key="9">
    <source>
        <dbReference type="PROSITE" id="PS50110"/>
    </source>
</evidence>
<keyword evidence="4" id="KW-0808">Transferase</keyword>
<evidence type="ECO:0000256" key="5">
    <source>
        <dbReference type="ARBA" id="ARBA00022777"/>
    </source>
</evidence>
<dbReference type="PROSITE" id="PS50110">
    <property type="entry name" value="RESPONSE_REGULATORY"/>
    <property type="match status" value="1"/>
</dbReference>
<dbReference type="Pfam" id="PF02518">
    <property type="entry name" value="HATPase_c"/>
    <property type="match status" value="1"/>
</dbReference>
<sequence length="1651" mass="179664">MSLTPISPRPNSNPRVPPSSAAFLQHLHSDPSSHHITLSGHRVSGLSLSPQSLTEDLLDVNGTSEPPISPSLHPVSSGASSGPSSLGSIGRAPSKRARPKTAPSRNDEWTPGRSYETSPDLPPLIPPQADEHLRPNPVGDLCTNAMTIDEGLADAMEVLSTSGEPKSYLIGRSESLAGTAESHTGPSKPSPASMNWSTFAQAYAHGLFDPNKVPNPPTPNDTPTDFQSARSSPGQKYSSISLNHKYSMPTVPHNRSEGSSENYSSKSSKDSVSTNASSAPSTSSASASGKQMSMAASLAARKKAYELENIRNKPNGLALNTDKLSLPSYSLAAATVRMASTSILNDLAPLSMPSPERELTDPLASVVSFDSSSTNKDSARSDPGSSRFPLHHSVSSAANPYTSSLRLPTIQASPVTTPLEGPHRPKGKDKSSPRARHGIVNSRIPSASAPLEKTAEAESSTDYFGAAAIAAVSPQETDSSSTATEPTPTALSLELRKTTPLRSNFVVPESSPRQQKDPLPPFVTPSELNRIYDQYGWLPAPLPPDEAARRRALYRFSILHTAPDINFNRIAHMAKLVFNPKAVLITLIDSDTQWFKSQSGFTVEQGGRISSFCAHTILPRTDEPFVVLDTSSDWRFENNPNVVGPNSIRFYAGAPLRTADGFNVGALCILDDKPRTEFPPRSRLILKEFAAVTMREMELWRDKLQLRVRDKIQTSMEKFTRECLEMDSASSTSDAQTVNKMEHVYSRAAQLVCSTIGLDGCFILDISQIEMVQTDTPTGKKSIYRANPYGAAENTSPVLERSESFGPVNPFPVLAAVPTAKSTRALTSYEHEKLSDFMQNHHDGRIFEGAAPQWIRYMFPQSFRYGMAVPIYGVDQQPFAMICAYTANPEKQFLEGYELQFLRAIGVIILSAVLRRRMVLADKTKSILISSVSHELRTPLHGILAAAELLSDTQLDSNQLSFLKTVQTCGNSLIETVNHVLDFTKLSGTQNCKGSPSDLGKVNLAALVEQTVEGCWIGQRARFFMGDSDIGSFYAPPAPTGIVPKSKRALVGEELSHVETVVDIDMREKGWMVRCEKGGLRRVLMNLVGNSFKFTKNGYIQVSLREMPHEPGSKTIPVEMTVVDTGKGIGKDFLKDQLFHPFSQENPLQTGTGLGLAIVNTIVRSDSVNGKVDVWSAEGVGTEIKVTFDVEVVDDDDGQPSISSNSSVVSATSTFGHGLSVSFVGFNPKHQGHMLSCEVFTRYVNYWYFSIEDQQRADILIVNELEGLANHPVAAQKPIILLSVQRGFESTALAEKINRDGGFCQVVYKPVGPTALQKALNAAVHWIEEHDSSDKSDILGANGIGINLAGNSDRPSISRGSSGESHESHSTISELSSARFSQQSNVNSRLPLQRRRSEENEQTPIRPSMAPRGMTYHSSRKVQRNSNNSAGSTPSQGPPSPTSSIPTIPLADGGVILKAATVSAEAPRKQKMGRVMVVEDNVINRRVLGAFLKKRGFEYAEAVDGQAGVELFENAPPNYWDVILMDISMPIMNGHQATRAIRRIEATRRNSLSDIPIVPPPSKPVTISSQKAVQARVKIFALTGLATPDDKREAFWSGVDGYLVKPVSLSSLDIIFKSKRLCNPDDSSCMTIDIDEPIFRDWILKVMTLYY</sequence>
<keyword evidence="5" id="KW-0418">Kinase</keyword>
<keyword evidence="3 6" id="KW-0597">Phosphoprotein</keyword>
<dbReference type="EC" id="2.7.13.3" evidence="2"/>
<dbReference type="Pfam" id="PF00512">
    <property type="entry name" value="HisKA"/>
    <property type="match status" value="1"/>
</dbReference>
<dbReference type="FunFam" id="3.30.565.10:FF:000114">
    <property type="entry name" value="Two-component system sensor molecule"/>
    <property type="match status" value="1"/>
</dbReference>
<dbReference type="CDD" id="cd00082">
    <property type="entry name" value="HisKA"/>
    <property type="match status" value="1"/>
</dbReference>
<feature type="compositionally biased region" description="Low complexity" evidence="7">
    <location>
        <begin position="257"/>
        <end position="290"/>
    </location>
</feature>
<dbReference type="GO" id="GO:0009927">
    <property type="term" value="F:histidine phosphotransfer kinase activity"/>
    <property type="evidence" value="ECO:0007669"/>
    <property type="project" value="TreeGrafter"/>
</dbReference>
<dbReference type="SUPFAM" id="SSF52172">
    <property type="entry name" value="CheY-like"/>
    <property type="match status" value="1"/>
</dbReference>
<dbReference type="CDD" id="cd17546">
    <property type="entry name" value="REC_hyHK_CKI1_RcsC-like"/>
    <property type="match status" value="1"/>
</dbReference>
<feature type="region of interest" description="Disordered" evidence="7">
    <location>
        <begin position="368"/>
        <end position="458"/>
    </location>
</feature>
<feature type="region of interest" description="Disordered" evidence="7">
    <location>
        <begin position="1349"/>
        <end position="1449"/>
    </location>
</feature>
<dbReference type="SUPFAM" id="SSF47384">
    <property type="entry name" value="Homodimeric domain of signal transducing histidine kinase"/>
    <property type="match status" value="1"/>
</dbReference>
<feature type="region of interest" description="Disordered" evidence="7">
    <location>
        <begin position="207"/>
        <end position="290"/>
    </location>
</feature>
<dbReference type="InterPro" id="IPR004358">
    <property type="entry name" value="Sig_transdc_His_kin-like_C"/>
</dbReference>
<dbReference type="PANTHER" id="PTHR43047">
    <property type="entry name" value="TWO-COMPONENT HISTIDINE PROTEIN KINASE"/>
    <property type="match status" value="1"/>
</dbReference>
<dbReference type="InterPro" id="IPR003594">
    <property type="entry name" value="HATPase_dom"/>
</dbReference>
<dbReference type="Gene3D" id="3.30.565.10">
    <property type="entry name" value="Histidine kinase-like ATPase, C-terminal domain"/>
    <property type="match status" value="1"/>
</dbReference>
<dbReference type="SUPFAM" id="SSF55781">
    <property type="entry name" value="GAF domain-like"/>
    <property type="match status" value="1"/>
</dbReference>
<feature type="compositionally biased region" description="Polar residues" evidence="7">
    <location>
        <begin position="226"/>
        <end position="244"/>
    </location>
</feature>
<organism evidence="10 11">
    <name type="scientific">Cryptococcus neoformans Tu259-1</name>
    <dbReference type="NCBI Taxonomy" id="1230072"/>
    <lineage>
        <taxon>Eukaryota</taxon>
        <taxon>Fungi</taxon>
        <taxon>Dikarya</taxon>
        <taxon>Basidiomycota</taxon>
        <taxon>Agaricomycotina</taxon>
        <taxon>Tremellomycetes</taxon>
        <taxon>Tremellales</taxon>
        <taxon>Cryptococcaceae</taxon>
        <taxon>Cryptococcus</taxon>
        <taxon>Cryptococcus neoformans species complex</taxon>
    </lineage>
</organism>
<gene>
    <name evidence="10" type="ORF">C361_00370</name>
</gene>
<dbReference type="FunFam" id="3.30.450.40:FF:000057">
    <property type="entry name" value="Two-component system sensor molecule"/>
    <property type="match status" value="1"/>
</dbReference>
<feature type="domain" description="Histidine kinase" evidence="8">
    <location>
        <begin position="931"/>
        <end position="1192"/>
    </location>
</feature>
<feature type="region of interest" description="Disordered" evidence="7">
    <location>
        <begin position="57"/>
        <end position="136"/>
    </location>
</feature>
<accession>A0A854QRK2</accession>
<dbReference type="Gene3D" id="1.10.287.130">
    <property type="match status" value="1"/>
</dbReference>
<evidence type="ECO:0000256" key="3">
    <source>
        <dbReference type="ARBA" id="ARBA00022553"/>
    </source>
</evidence>
<feature type="domain" description="Response regulatory" evidence="9">
    <location>
        <begin position="1474"/>
        <end position="1620"/>
    </location>
</feature>
<dbReference type="InterPro" id="IPR011006">
    <property type="entry name" value="CheY-like_superfamily"/>
</dbReference>
<dbReference type="Pfam" id="PF01590">
    <property type="entry name" value="GAF"/>
    <property type="match status" value="1"/>
</dbReference>